<evidence type="ECO:0000256" key="2">
    <source>
        <dbReference type="SAM" id="SignalP"/>
    </source>
</evidence>
<feature type="signal peptide" evidence="2">
    <location>
        <begin position="1"/>
        <end position="21"/>
    </location>
</feature>
<organism evidence="3 4">
    <name type="scientific">Vanessa tameamea</name>
    <name type="common">Kamehameha butterfly</name>
    <dbReference type="NCBI Taxonomy" id="334116"/>
    <lineage>
        <taxon>Eukaryota</taxon>
        <taxon>Metazoa</taxon>
        <taxon>Ecdysozoa</taxon>
        <taxon>Arthropoda</taxon>
        <taxon>Hexapoda</taxon>
        <taxon>Insecta</taxon>
        <taxon>Pterygota</taxon>
        <taxon>Neoptera</taxon>
        <taxon>Endopterygota</taxon>
        <taxon>Lepidoptera</taxon>
        <taxon>Glossata</taxon>
        <taxon>Ditrysia</taxon>
        <taxon>Papilionoidea</taxon>
        <taxon>Nymphalidae</taxon>
        <taxon>Nymphalinae</taxon>
        <taxon>Vanessa</taxon>
    </lineage>
</organism>
<gene>
    <name evidence="4" type="primary">LOC135193746</name>
</gene>
<feature type="compositionally biased region" description="Basic residues" evidence="1">
    <location>
        <begin position="78"/>
        <end position="90"/>
    </location>
</feature>
<feature type="chain" id="PRO_5045631678" evidence="2">
    <location>
        <begin position="22"/>
        <end position="90"/>
    </location>
</feature>
<keyword evidence="2" id="KW-0732">Signal</keyword>
<keyword evidence="3" id="KW-1185">Reference proteome</keyword>
<dbReference type="Proteomes" id="UP001652626">
    <property type="component" value="Chromosome 17"/>
</dbReference>
<accession>A0ABM4AQQ5</accession>
<evidence type="ECO:0000313" key="3">
    <source>
        <dbReference type="Proteomes" id="UP001652626"/>
    </source>
</evidence>
<dbReference type="RefSeq" id="XP_064073622.1">
    <property type="nucleotide sequence ID" value="XM_064217552.1"/>
</dbReference>
<protein>
    <submittedName>
        <fullName evidence="4">Uncharacterized protein LOC135193746 isoform X2</fullName>
    </submittedName>
</protein>
<feature type="region of interest" description="Disordered" evidence="1">
    <location>
        <begin position="22"/>
        <end position="90"/>
    </location>
</feature>
<evidence type="ECO:0000313" key="4">
    <source>
        <dbReference type="RefSeq" id="XP_064073622.1"/>
    </source>
</evidence>
<reference evidence="4" key="1">
    <citation type="submission" date="2025-08" db="UniProtKB">
        <authorList>
            <consortium name="RefSeq"/>
        </authorList>
    </citation>
    <scope>IDENTIFICATION</scope>
    <source>
        <tissue evidence="4">Whole body</tissue>
    </source>
</reference>
<evidence type="ECO:0000256" key="1">
    <source>
        <dbReference type="SAM" id="MobiDB-lite"/>
    </source>
</evidence>
<sequence length="90" mass="10059">MKALTTAVLLFFVLMAFTVEAGRHNRKSKSQARSDEGEEDAAADFPKPQDIHNFDVPEVFTQTGEAGDNSENDDQPTRHRGGSHRRAHKH</sequence>
<proteinExistence type="predicted"/>
<dbReference type="GeneID" id="135193746"/>
<name>A0ABM4AQQ5_VANTA</name>